<dbReference type="HOGENOM" id="CLU_097916_3_2_5"/>
<feature type="domain" description="7,8-dihydro-6-hydroxymethylpterin-pyrophosphokinase" evidence="13">
    <location>
        <begin position="82"/>
        <end position="93"/>
    </location>
</feature>
<comment type="function">
    <text evidence="10">Catalyzes the transfer of pyrophosphate from adenosine triphosphate (ATP) to 6-hydroxymethyl-7,8-dihydropterin, an enzymatic step in folate biosynthesis pathway.</text>
</comment>
<gene>
    <name evidence="14" type="ordered locus">Rsph17025_2578</name>
</gene>
<keyword evidence="7 14" id="KW-0418">Kinase</keyword>
<keyword evidence="8" id="KW-0067">ATP-binding</keyword>
<dbReference type="Gene3D" id="3.30.70.560">
    <property type="entry name" value="7,8-Dihydro-6-hydroxymethylpterin-pyrophosphokinase HPPK"/>
    <property type="match status" value="1"/>
</dbReference>
<dbReference type="EC" id="2.7.6.3" evidence="3"/>
<evidence type="ECO:0000256" key="9">
    <source>
        <dbReference type="ARBA" id="ARBA00022909"/>
    </source>
</evidence>
<dbReference type="KEGG" id="rsq:Rsph17025_2578"/>
<keyword evidence="9" id="KW-0289">Folate biosynthesis</keyword>
<evidence type="ECO:0000256" key="12">
    <source>
        <dbReference type="ARBA" id="ARBA00033413"/>
    </source>
</evidence>
<keyword evidence="6" id="KW-0547">Nucleotide-binding</keyword>
<dbReference type="eggNOG" id="COG0801">
    <property type="taxonomic scope" value="Bacteria"/>
</dbReference>
<organism evidence="14">
    <name type="scientific">Cereibacter sphaeroides (strain ATCC 17025 / ATH 2.4.3)</name>
    <name type="common">Rhodobacter sphaeroides</name>
    <dbReference type="NCBI Taxonomy" id="349102"/>
    <lineage>
        <taxon>Bacteria</taxon>
        <taxon>Pseudomonadati</taxon>
        <taxon>Pseudomonadota</taxon>
        <taxon>Alphaproteobacteria</taxon>
        <taxon>Rhodobacterales</taxon>
        <taxon>Paracoccaceae</taxon>
        <taxon>Cereibacter</taxon>
    </lineage>
</organism>
<reference evidence="14" key="1">
    <citation type="submission" date="2007-04" db="EMBL/GenBank/DDBJ databases">
        <title>Complete sequence of chromosome of Rhodobacter sphaeroides ATCC 17025.</title>
        <authorList>
            <consortium name="US DOE Joint Genome Institute"/>
            <person name="Copeland A."/>
            <person name="Lucas S."/>
            <person name="Lapidus A."/>
            <person name="Barry K."/>
            <person name="Detter J.C."/>
            <person name="Glavina del Rio T."/>
            <person name="Hammon N."/>
            <person name="Israni S."/>
            <person name="Dalin E."/>
            <person name="Tice H."/>
            <person name="Pitluck S."/>
            <person name="Chertkov O."/>
            <person name="Brettin T."/>
            <person name="Bruce D."/>
            <person name="Han C."/>
            <person name="Schmutz J."/>
            <person name="Larimer F."/>
            <person name="Land M."/>
            <person name="Hauser L."/>
            <person name="Kyrpides N."/>
            <person name="Kim E."/>
            <person name="Richardson P."/>
            <person name="Mackenzie C."/>
            <person name="Choudhary M."/>
            <person name="Donohue T.J."/>
            <person name="Kaplan S."/>
        </authorList>
    </citation>
    <scope>NUCLEOTIDE SEQUENCE [LARGE SCALE GENOMIC DNA]</scope>
    <source>
        <strain evidence="14">ATCC 17025</strain>
    </source>
</reference>
<dbReference type="AlphaFoldDB" id="A4WVQ2"/>
<dbReference type="UniPathway" id="UPA00077">
    <property type="reaction ID" value="UER00155"/>
</dbReference>
<dbReference type="EMBL" id="CP000661">
    <property type="protein sequence ID" value="ABP71466.1"/>
    <property type="molecule type" value="Genomic_DNA"/>
</dbReference>
<dbReference type="GO" id="GO:0046654">
    <property type="term" value="P:tetrahydrofolate biosynthetic process"/>
    <property type="evidence" value="ECO:0007669"/>
    <property type="project" value="UniProtKB-UniPathway"/>
</dbReference>
<evidence type="ECO:0000256" key="8">
    <source>
        <dbReference type="ARBA" id="ARBA00022840"/>
    </source>
</evidence>
<protein>
    <recommendedName>
        <fullName evidence="4">2-amino-4-hydroxy-6-hydroxymethyldihydropteridine pyrophosphokinase</fullName>
        <ecNumber evidence="3">2.7.6.3</ecNumber>
    </recommendedName>
    <alternativeName>
        <fullName evidence="11">6-hydroxymethyl-7,8-dihydropterin pyrophosphokinase</fullName>
    </alternativeName>
    <alternativeName>
        <fullName evidence="12">7,8-dihydro-6-hydroxymethylpterin-pyrophosphokinase</fullName>
    </alternativeName>
</protein>
<evidence type="ECO:0000256" key="6">
    <source>
        <dbReference type="ARBA" id="ARBA00022741"/>
    </source>
</evidence>
<comment type="pathway">
    <text evidence="1">Cofactor biosynthesis; tetrahydrofolate biosynthesis; 2-amino-4-hydroxy-6-hydroxymethyl-7,8-dihydropteridine diphosphate from 7,8-dihydroneopterin triphosphate: step 4/4.</text>
</comment>
<dbReference type="PANTHER" id="PTHR43071:SF1">
    <property type="entry name" value="2-AMINO-4-HYDROXY-6-HYDROXYMETHYLDIHYDROPTERIDINE PYROPHOSPHOKINASE"/>
    <property type="match status" value="1"/>
</dbReference>
<dbReference type="NCBIfam" id="TIGR01498">
    <property type="entry name" value="folK"/>
    <property type="match status" value="1"/>
</dbReference>
<dbReference type="STRING" id="349102.Rsph17025_2578"/>
<sequence>MPFAGGFPEGTVREAIAAVAKAFGANFQASRLYLTPFFPAGDAPDFVNAAMTLHLSDEVGPEAVLRRLHEVEADFGRSRSRRWASRTLDLDLIALGDSVWPDADTQGLWRNLPPEDQARRVPDGLILPHPRLQDRAFVLVPLADVAPEWRHPLLGRTVLEMLAALPAADRAAVVPLEA</sequence>
<evidence type="ECO:0000256" key="5">
    <source>
        <dbReference type="ARBA" id="ARBA00022679"/>
    </source>
</evidence>
<evidence type="ECO:0000259" key="13">
    <source>
        <dbReference type="PROSITE" id="PS00794"/>
    </source>
</evidence>
<dbReference type="PROSITE" id="PS00794">
    <property type="entry name" value="HPPK"/>
    <property type="match status" value="1"/>
</dbReference>
<dbReference type="InterPro" id="IPR000550">
    <property type="entry name" value="Hppk"/>
</dbReference>
<evidence type="ECO:0000313" key="14">
    <source>
        <dbReference type="EMBL" id="ABP71466.1"/>
    </source>
</evidence>
<dbReference type="GO" id="GO:0016301">
    <property type="term" value="F:kinase activity"/>
    <property type="evidence" value="ECO:0007669"/>
    <property type="project" value="UniProtKB-KW"/>
</dbReference>
<keyword evidence="5" id="KW-0808">Transferase</keyword>
<dbReference type="GO" id="GO:0003848">
    <property type="term" value="F:2-amino-4-hydroxy-6-hydroxymethyldihydropteridine diphosphokinase activity"/>
    <property type="evidence" value="ECO:0007669"/>
    <property type="project" value="UniProtKB-EC"/>
</dbReference>
<evidence type="ECO:0000256" key="1">
    <source>
        <dbReference type="ARBA" id="ARBA00005051"/>
    </source>
</evidence>
<accession>A4WVQ2</accession>
<proteinExistence type="inferred from homology"/>
<dbReference type="SUPFAM" id="SSF55083">
    <property type="entry name" value="6-hydroxymethyl-7,8-dihydropterin pyrophosphokinase, HPPK"/>
    <property type="match status" value="1"/>
</dbReference>
<evidence type="ECO:0000256" key="11">
    <source>
        <dbReference type="ARBA" id="ARBA00029766"/>
    </source>
</evidence>
<dbReference type="InterPro" id="IPR035907">
    <property type="entry name" value="Hppk_sf"/>
</dbReference>
<name>A4WVQ2_CERS5</name>
<evidence type="ECO:0000256" key="10">
    <source>
        <dbReference type="ARBA" id="ARBA00029409"/>
    </source>
</evidence>
<dbReference type="PANTHER" id="PTHR43071">
    <property type="entry name" value="2-AMINO-4-HYDROXY-6-HYDROXYMETHYLDIHYDROPTERIDINE PYROPHOSPHOKINASE"/>
    <property type="match status" value="1"/>
</dbReference>
<comment type="similarity">
    <text evidence="2">Belongs to the HPPK family.</text>
</comment>
<dbReference type="GO" id="GO:0005524">
    <property type="term" value="F:ATP binding"/>
    <property type="evidence" value="ECO:0007669"/>
    <property type="project" value="UniProtKB-KW"/>
</dbReference>
<dbReference type="GO" id="GO:0046656">
    <property type="term" value="P:folic acid biosynthetic process"/>
    <property type="evidence" value="ECO:0007669"/>
    <property type="project" value="UniProtKB-KW"/>
</dbReference>
<dbReference type="Pfam" id="PF01288">
    <property type="entry name" value="HPPK"/>
    <property type="match status" value="1"/>
</dbReference>
<evidence type="ECO:0000256" key="2">
    <source>
        <dbReference type="ARBA" id="ARBA00005810"/>
    </source>
</evidence>
<evidence type="ECO:0000256" key="3">
    <source>
        <dbReference type="ARBA" id="ARBA00013253"/>
    </source>
</evidence>
<evidence type="ECO:0000256" key="4">
    <source>
        <dbReference type="ARBA" id="ARBA00016218"/>
    </source>
</evidence>
<evidence type="ECO:0000256" key="7">
    <source>
        <dbReference type="ARBA" id="ARBA00022777"/>
    </source>
</evidence>